<dbReference type="PROSITE" id="PS00211">
    <property type="entry name" value="ABC_TRANSPORTER_1"/>
    <property type="match status" value="2"/>
</dbReference>
<dbReference type="Pfam" id="PF00005">
    <property type="entry name" value="ABC_tran"/>
    <property type="match status" value="2"/>
</dbReference>
<dbReference type="Pfam" id="PF08352">
    <property type="entry name" value="oligo_HPY"/>
    <property type="match status" value="2"/>
</dbReference>
<dbReference type="InterPro" id="IPR013563">
    <property type="entry name" value="Oligopep_ABC_C"/>
</dbReference>
<dbReference type="NCBIfam" id="TIGR01727">
    <property type="entry name" value="oligo_HPY"/>
    <property type="match status" value="1"/>
</dbReference>
<evidence type="ECO:0000256" key="1">
    <source>
        <dbReference type="ARBA" id="ARBA00004202"/>
    </source>
</evidence>
<name>A0A7W9GGB4_9ACTN</name>
<evidence type="ECO:0000256" key="4">
    <source>
        <dbReference type="ARBA" id="ARBA00022475"/>
    </source>
</evidence>
<dbReference type="InterPro" id="IPR027417">
    <property type="entry name" value="P-loop_NTPase"/>
</dbReference>
<dbReference type="RefSeq" id="WP_185076208.1">
    <property type="nucleotide sequence ID" value="NZ_JACHMB010000001.1"/>
</dbReference>
<comment type="caution">
    <text evidence="10">The sequence shown here is derived from an EMBL/GenBank/DDBJ whole genome shotgun (WGS) entry which is preliminary data.</text>
</comment>
<dbReference type="AlphaFoldDB" id="A0A7W9GGB4"/>
<dbReference type="PROSITE" id="PS50893">
    <property type="entry name" value="ABC_TRANSPORTER_2"/>
    <property type="match status" value="2"/>
</dbReference>
<feature type="domain" description="ABC transporter" evidence="9">
    <location>
        <begin position="4"/>
        <end position="245"/>
    </location>
</feature>
<dbReference type="GO" id="GO:0005524">
    <property type="term" value="F:ATP binding"/>
    <property type="evidence" value="ECO:0007669"/>
    <property type="project" value="UniProtKB-KW"/>
</dbReference>
<dbReference type="Gene3D" id="3.40.50.300">
    <property type="entry name" value="P-loop containing nucleotide triphosphate hydrolases"/>
    <property type="match status" value="2"/>
</dbReference>
<keyword evidence="5" id="KW-0547">Nucleotide-binding</keyword>
<protein>
    <submittedName>
        <fullName evidence="10">Peptide/nickel transport system ATP-binding protein</fullName>
    </submittedName>
</protein>
<keyword evidence="6 10" id="KW-0067">ATP-binding</keyword>
<gene>
    <name evidence="10" type="ORF">HD596_009988</name>
</gene>
<keyword evidence="11" id="KW-1185">Reference proteome</keyword>
<dbReference type="InterPro" id="IPR050388">
    <property type="entry name" value="ABC_Ni/Peptide_Import"/>
</dbReference>
<organism evidence="10 11">
    <name type="scientific">Nonomuraea jabiensis</name>
    <dbReference type="NCBI Taxonomy" id="882448"/>
    <lineage>
        <taxon>Bacteria</taxon>
        <taxon>Bacillati</taxon>
        <taxon>Actinomycetota</taxon>
        <taxon>Actinomycetes</taxon>
        <taxon>Streptosporangiales</taxon>
        <taxon>Streptosporangiaceae</taxon>
        <taxon>Nonomuraea</taxon>
    </lineage>
</organism>
<dbReference type="PANTHER" id="PTHR43297:SF2">
    <property type="entry name" value="DIPEPTIDE TRANSPORT ATP-BINDING PROTEIN DPPD"/>
    <property type="match status" value="1"/>
</dbReference>
<dbReference type="CDD" id="cd03257">
    <property type="entry name" value="ABC_NikE_OppD_transporters"/>
    <property type="match status" value="2"/>
</dbReference>
<evidence type="ECO:0000256" key="6">
    <source>
        <dbReference type="ARBA" id="ARBA00022840"/>
    </source>
</evidence>
<dbReference type="PANTHER" id="PTHR43297">
    <property type="entry name" value="OLIGOPEPTIDE TRANSPORT ATP-BINDING PROTEIN APPD"/>
    <property type="match status" value="1"/>
</dbReference>
<reference evidence="10 11" key="1">
    <citation type="submission" date="2020-08" db="EMBL/GenBank/DDBJ databases">
        <title>Sequencing the genomes of 1000 actinobacteria strains.</title>
        <authorList>
            <person name="Klenk H.-P."/>
        </authorList>
    </citation>
    <scope>NUCLEOTIDE SEQUENCE [LARGE SCALE GENOMIC DNA]</scope>
    <source>
        <strain evidence="10 11">DSM 45507</strain>
    </source>
</reference>
<comment type="subcellular location">
    <subcellularLocation>
        <location evidence="1">Cell membrane</location>
        <topology evidence="1">Peripheral membrane protein</topology>
    </subcellularLocation>
</comment>
<proteinExistence type="inferred from homology"/>
<feature type="domain" description="ABC transporter" evidence="9">
    <location>
        <begin position="370"/>
        <end position="603"/>
    </location>
</feature>
<dbReference type="InterPro" id="IPR017871">
    <property type="entry name" value="ABC_transporter-like_CS"/>
</dbReference>
<dbReference type="EMBL" id="JACHMB010000001">
    <property type="protein sequence ID" value="MBB5783232.1"/>
    <property type="molecule type" value="Genomic_DNA"/>
</dbReference>
<keyword evidence="4" id="KW-1003">Cell membrane</keyword>
<dbReference type="Proteomes" id="UP000579153">
    <property type="component" value="Unassembled WGS sequence"/>
</dbReference>
<evidence type="ECO:0000256" key="2">
    <source>
        <dbReference type="ARBA" id="ARBA00005417"/>
    </source>
</evidence>
<dbReference type="SUPFAM" id="SSF52540">
    <property type="entry name" value="P-loop containing nucleoside triphosphate hydrolases"/>
    <property type="match status" value="2"/>
</dbReference>
<accession>A0A7W9GGB4</accession>
<dbReference type="GO" id="GO:0016887">
    <property type="term" value="F:ATP hydrolysis activity"/>
    <property type="evidence" value="ECO:0007669"/>
    <property type="project" value="InterPro"/>
</dbReference>
<comment type="similarity">
    <text evidence="2">Belongs to the ABC transporter superfamily.</text>
</comment>
<feature type="compositionally biased region" description="Basic and acidic residues" evidence="8">
    <location>
        <begin position="327"/>
        <end position="337"/>
    </location>
</feature>
<dbReference type="GO" id="GO:0015833">
    <property type="term" value="P:peptide transport"/>
    <property type="evidence" value="ECO:0007669"/>
    <property type="project" value="InterPro"/>
</dbReference>
<evidence type="ECO:0000313" key="10">
    <source>
        <dbReference type="EMBL" id="MBB5783232.1"/>
    </source>
</evidence>
<sequence>MTGLRIENLSVAYAGKAAVRGVSFTVAPGQTYGLVGESGCGKTTVGRALGGQVARGGAITSGRIVVDGVDVLGLPPAGLRRWRAAALAVVHQEASASLDPTMRVGTQLAQALRARGRDRREVPELLERVRLPDPRAIARRYPHQLSGGQQQRVVIAAALAARPRLLVLDEPTTGLDATVEREILELIGELRVELAAAVVLISHDLDLVGRLCDRVGVLYAGRLVEEGPAGAVLREPAHPYPAALLAGTPRLGRTRRTHPLTPIPGHPPVPGEELAGCSFAPRCPRADALCHATAPAPSAVAVAVAVAGVPVPPVASGVAALHQASCHHPDQARRPEPRPQPPQRQPAETEPAETEPTETGPAVPESGPLLEIRGLTRRYGRTVAVDGADLVIRRGEVVGLVGESGSGKTTLARAVAGLAGRGPGTITLHGRPLHPSVTRRDPGQRRAVQMVFQNPYASLNPSHTVRVILAKAARSLGGTREPADLAREAGLDAYILDARPDRLSGGQRQRAAIARAFAGEPDLVVCDEPVSALDVSVQAGVLRLLDDRQRAGGTSYLFISHDLAVVGYLADRIAVMYQGRIVEQGPAGQVLHGPHHPYTALLVGSRRPGPPGRVSATGCPFAGTCPSRVGGLCDTSAPPARDLGQGHVVRCHLDPDRLPRRAGNSTSP</sequence>
<evidence type="ECO:0000256" key="5">
    <source>
        <dbReference type="ARBA" id="ARBA00022741"/>
    </source>
</evidence>
<dbReference type="InterPro" id="IPR003439">
    <property type="entry name" value="ABC_transporter-like_ATP-bd"/>
</dbReference>
<evidence type="ECO:0000256" key="3">
    <source>
        <dbReference type="ARBA" id="ARBA00022448"/>
    </source>
</evidence>
<evidence type="ECO:0000256" key="8">
    <source>
        <dbReference type="SAM" id="MobiDB-lite"/>
    </source>
</evidence>
<keyword evidence="7" id="KW-0472">Membrane</keyword>
<evidence type="ECO:0000256" key="7">
    <source>
        <dbReference type="ARBA" id="ARBA00023136"/>
    </source>
</evidence>
<evidence type="ECO:0000259" key="9">
    <source>
        <dbReference type="PROSITE" id="PS50893"/>
    </source>
</evidence>
<dbReference type="SMART" id="SM00382">
    <property type="entry name" value="AAA"/>
    <property type="match status" value="2"/>
</dbReference>
<keyword evidence="3" id="KW-0813">Transport</keyword>
<feature type="region of interest" description="Disordered" evidence="8">
    <location>
        <begin position="320"/>
        <end position="369"/>
    </location>
</feature>
<dbReference type="InterPro" id="IPR003593">
    <property type="entry name" value="AAA+_ATPase"/>
</dbReference>
<evidence type="ECO:0000313" key="11">
    <source>
        <dbReference type="Proteomes" id="UP000579153"/>
    </source>
</evidence>
<dbReference type="NCBIfam" id="NF008453">
    <property type="entry name" value="PRK11308.1"/>
    <property type="match status" value="2"/>
</dbReference>
<dbReference type="GO" id="GO:0005886">
    <property type="term" value="C:plasma membrane"/>
    <property type="evidence" value="ECO:0007669"/>
    <property type="project" value="UniProtKB-SubCell"/>
</dbReference>